<dbReference type="AlphaFoldDB" id="A0A5C6U9J0"/>
<evidence type="ECO:0000256" key="3">
    <source>
        <dbReference type="ARBA" id="ARBA00022989"/>
    </source>
</evidence>
<feature type="transmembrane region" description="Helical" evidence="5">
    <location>
        <begin position="151"/>
        <end position="170"/>
    </location>
</feature>
<keyword evidence="2 5" id="KW-0812">Transmembrane</keyword>
<dbReference type="PANTHER" id="PTHR38480:SF1">
    <property type="entry name" value="SLR0254 PROTEIN"/>
    <property type="match status" value="1"/>
</dbReference>
<dbReference type="InterPro" id="IPR010432">
    <property type="entry name" value="RDD"/>
</dbReference>
<name>A0A5C6U9J0_9SPHN</name>
<reference evidence="7 8" key="1">
    <citation type="submission" date="2019-08" db="EMBL/GenBank/DDBJ databases">
        <title>Sphingorhabdus soil sp. nov., isolated from arctic soil.</title>
        <authorList>
            <person name="Liu Y."/>
        </authorList>
    </citation>
    <scope>NUCLEOTIDE SEQUENCE [LARGE SCALE GENOMIC DNA]</scope>
    <source>
        <strain evidence="7 8">D-2Q-5-6</strain>
    </source>
</reference>
<sequence length="298" mass="32671">MSSARVATTDGKRRRALVTPEGFDLGVTIGSAGARLAALTVDLGLLLLMFIAVILLAVFGVISLGFERGEPLMIGVMIAMFLLRNFWFIGFEAGKRAATPGKRLLGLRVVSRDGDALNVDQVIARNLMREIELFLPLTMLSFRGAGGGLDGWVVLFGVGWALLFTLFLLFNRDRMRVGDLLAGTWVIETGKQKLGEDLSAPQYDAHRYVFTRAQLAAYGVAELTRLEEVLRLKDDAQMWVVTDAIVGRIGWAEHVSDAEGFLSAYYAGLRGHLERDLLFGWKRADKHDSVAPGMPSIG</sequence>
<accession>A0A5C6U9J0</accession>
<feature type="transmembrane region" description="Helical" evidence="5">
    <location>
        <begin position="72"/>
        <end position="90"/>
    </location>
</feature>
<evidence type="ECO:0000259" key="6">
    <source>
        <dbReference type="Pfam" id="PF06271"/>
    </source>
</evidence>
<feature type="domain" description="RDD" evidence="6">
    <location>
        <begin position="30"/>
        <end position="183"/>
    </location>
</feature>
<dbReference type="PANTHER" id="PTHR38480">
    <property type="entry name" value="SLR0254 PROTEIN"/>
    <property type="match status" value="1"/>
</dbReference>
<evidence type="ECO:0000256" key="5">
    <source>
        <dbReference type="SAM" id="Phobius"/>
    </source>
</evidence>
<evidence type="ECO:0000256" key="2">
    <source>
        <dbReference type="ARBA" id="ARBA00022692"/>
    </source>
</evidence>
<evidence type="ECO:0000256" key="1">
    <source>
        <dbReference type="ARBA" id="ARBA00004141"/>
    </source>
</evidence>
<keyword evidence="4 5" id="KW-0472">Membrane</keyword>
<dbReference type="GO" id="GO:0016020">
    <property type="term" value="C:membrane"/>
    <property type="evidence" value="ECO:0007669"/>
    <property type="project" value="UniProtKB-SubCell"/>
</dbReference>
<dbReference type="Proteomes" id="UP000321129">
    <property type="component" value="Unassembled WGS sequence"/>
</dbReference>
<evidence type="ECO:0000256" key="4">
    <source>
        <dbReference type="ARBA" id="ARBA00023136"/>
    </source>
</evidence>
<protein>
    <submittedName>
        <fullName evidence="7">RDD family protein</fullName>
    </submittedName>
</protein>
<dbReference type="RefSeq" id="WP_147123540.1">
    <property type="nucleotide sequence ID" value="NZ_VOPY01000003.1"/>
</dbReference>
<dbReference type="OrthoDB" id="9787732at2"/>
<evidence type="ECO:0000313" key="7">
    <source>
        <dbReference type="EMBL" id="TXC68305.1"/>
    </source>
</evidence>
<dbReference type="Pfam" id="PF06271">
    <property type="entry name" value="RDD"/>
    <property type="match status" value="1"/>
</dbReference>
<feature type="transmembrane region" description="Helical" evidence="5">
    <location>
        <begin position="43"/>
        <end position="65"/>
    </location>
</feature>
<organism evidence="7 8">
    <name type="scientific">Flavisphingopyxis soli</name>
    <dbReference type="NCBI Taxonomy" id="2601267"/>
    <lineage>
        <taxon>Bacteria</taxon>
        <taxon>Pseudomonadati</taxon>
        <taxon>Pseudomonadota</taxon>
        <taxon>Alphaproteobacteria</taxon>
        <taxon>Sphingomonadales</taxon>
        <taxon>Sphingopyxidaceae</taxon>
        <taxon>Flavisphingopyxis</taxon>
    </lineage>
</organism>
<keyword evidence="3 5" id="KW-1133">Transmembrane helix</keyword>
<evidence type="ECO:0000313" key="8">
    <source>
        <dbReference type="Proteomes" id="UP000321129"/>
    </source>
</evidence>
<comment type="caution">
    <text evidence="7">The sequence shown here is derived from an EMBL/GenBank/DDBJ whole genome shotgun (WGS) entry which is preliminary data.</text>
</comment>
<gene>
    <name evidence="7" type="ORF">FSZ31_11545</name>
</gene>
<proteinExistence type="predicted"/>
<dbReference type="EMBL" id="VOPY01000003">
    <property type="protein sequence ID" value="TXC68305.1"/>
    <property type="molecule type" value="Genomic_DNA"/>
</dbReference>
<comment type="subcellular location">
    <subcellularLocation>
        <location evidence="1">Membrane</location>
        <topology evidence="1">Multi-pass membrane protein</topology>
    </subcellularLocation>
</comment>
<keyword evidence="8" id="KW-1185">Reference proteome</keyword>